<gene>
    <name evidence="4" type="ORF">UFOVP778_33</name>
</gene>
<protein>
    <submittedName>
        <fullName evidence="4">COG4695 Phage-related protein</fullName>
    </submittedName>
</protein>
<reference evidence="4" key="1">
    <citation type="submission" date="2020-04" db="EMBL/GenBank/DDBJ databases">
        <authorList>
            <person name="Chiriac C."/>
            <person name="Salcher M."/>
            <person name="Ghai R."/>
            <person name="Kavagutti S V."/>
        </authorList>
    </citation>
    <scope>NUCLEOTIDE SEQUENCE</scope>
</reference>
<keyword evidence="1" id="KW-1188">Viral release from host cell</keyword>
<proteinExistence type="predicted"/>
<dbReference type="EMBL" id="LR796733">
    <property type="protein sequence ID" value="CAB4162185.1"/>
    <property type="molecule type" value="Genomic_DNA"/>
</dbReference>
<evidence type="ECO:0000313" key="4">
    <source>
        <dbReference type="EMBL" id="CAB4162185.1"/>
    </source>
</evidence>
<sequence length="446" mass="50264">MGMIDRLFGQTKVINNIQQQVKALQRTNLSNVISVSTSIYPSWQTIENIETYITVDDVYSIVSYLAQTAARIPMYGYEIVDDSSYKSMRNYSKTSLIGKYYQSKSMQDLPDEDVFSEFLRGMSYEDLVMYYTILYISGELFLYKEVIELGPNAGKVILHPMKGQNVVVKVSEYFPQRVVGYEYFDSGFEGSLSLEDVIHVKYFNPTIMNGQQWRGLSPLQVLTKRLTRLNAGMDASVAQMQNGGVPGIVYEKSDFAVETLGQRKNDFANYLRNSSNKGAPYFAAGEMGYLPLGLSLADMDVSDLQGIDFTKLCNAYKFPEILLNNQDSSTFNNVAAAEKMLYTNSILPNIYLFRDALLKGVVPLYATDGVKRTIEIDLSEIPALQEDMKMQADALNSMWWTTPNEKRDMMGFEELDEPLMDQIIIDAGKQLITDLGAVPDVTMPGE</sequence>
<evidence type="ECO:0000256" key="2">
    <source>
        <dbReference type="ARBA" id="ARBA00023009"/>
    </source>
</evidence>
<keyword evidence="2" id="KW-1162">Viral penetration into host cytoplasm</keyword>
<evidence type="ECO:0000256" key="3">
    <source>
        <dbReference type="ARBA" id="ARBA00023219"/>
    </source>
</evidence>
<dbReference type="Pfam" id="PF04860">
    <property type="entry name" value="Phage_portal"/>
    <property type="match status" value="1"/>
</dbReference>
<accession>A0A6J5NZ19</accession>
<keyword evidence="1" id="KW-0118">Viral capsid assembly</keyword>
<keyword evidence="2" id="KW-1160">Virus entry into host cell</keyword>
<keyword evidence="2" id="KW-1171">Viral genome ejection through host cell envelope</keyword>
<name>A0A6J5NZ19_9CAUD</name>
<evidence type="ECO:0000256" key="1">
    <source>
        <dbReference type="ARBA" id="ARBA00022950"/>
    </source>
</evidence>
<organism evidence="4">
    <name type="scientific">uncultured Caudovirales phage</name>
    <dbReference type="NCBI Taxonomy" id="2100421"/>
    <lineage>
        <taxon>Viruses</taxon>
        <taxon>Duplodnaviria</taxon>
        <taxon>Heunggongvirae</taxon>
        <taxon>Uroviricota</taxon>
        <taxon>Caudoviricetes</taxon>
        <taxon>Peduoviridae</taxon>
        <taxon>Maltschvirus</taxon>
        <taxon>Maltschvirus maltsch</taxon>
    </lineage>
</organism>
<keyword evidence="3" id="KW-0231">Viral genome packaging</keyword>
<dbReference type="InterPro" id="IPR006944">
    <property type="entry name" value="Phage/GTA_portal"/>
</dbReference>